<feature type="domain" description="Fido" evidence="1">
    <location>
        <begin position="1"/>
        <end position="81"/>
    </location>
</feature>
<dbReference type="PANTHER" id="PTHR13504:SF33">
    <property type="entry name" value="FIC FAMILY PROTEIN"/>
    <property type="match status" value="1"/>
</dbReference>
<dbReference type="PROSITE" id="PS51459">
    <property type="entry name" value="FIDO"/>
    <property type="match status" value="1"/>
</dbReference>
<evidence type="ECO:0000259" key="1">
    <source>
        <dbReference type="PROSITE" id="PS51459"/>
    </source>
</evidence>
<dbReference type="Gene3D" id="1.10.3290.10">
    <property type="entry name" value="Fido-like domain"/>
    <property type="match status" value="1"/>
</dbReference>
<comment type="caution">
    <text evidence="2">The sequence shown here is derived from an EMBL/GenBank/DDBJ whole genome shotgun (WGS) entry which is preliminary data.</text>
</comment>
<dbReference type="EMBL" id="BAABFN010000001">
    <property type="protein sequence ID" value="GAA4299669.1"/>
    <property type="molecule type" value="Genomic_DNA"/>
</dbReference>
<gene>
    <name evidence="2" type="ORF">GCM10023143_00120</name>
</gene>
<organism evidence="2 3">
    <name type="scientific">Compostibacter hankyongensis</name>
    <dbReference type="NCBI Taxonomy" id="1007089"/>
    <lineage>
        <taxon>Bacteria</taxon>
        <taxon>Pseudomonadati</taxon>
        <taxon>Bacteroidota</taxon>
        <taxon>Chitinophagia</taxon>
        <taxon>Chitinophagales</taxon>
        <taxon>Chitinophagaceae</taxon>
        <taxon>Compostibacter</taxon>
    </lineage>
</organism>
<dbReference type="PANTHER" id="PTHR13504">
    <property type="entry name" value="FIDO DOMAIN-CONTAINING PROTEIN DDB_G0283145"/>
    <property type="match status" value="1"/>
</dbReference>
<dbReference type="InterPro" id="IPR036597">
    <property type="entry name" value="Fido-like_dom_sf"/>
</dbReference>
<dbReference type="InterPro" id="IPR003812">
    <property type="entry name" value="Fido"/>
</dbReference>
<accession>A0ABP8FBB8</accession>
<evidence type="ECO:0000313" key="2">
    <source>
        <dbReference type="EMBL" id="GAA4299669.1"/>
    </source>
</evidence>
<dbReference type="Gene3D" id="1.10.10.10">
    <property type="entry name" value="Winged helix-like DNA-binding domain superfamily/Winged helix DNA-binding domain"/>
    <property type="match status" value="1"/>
</dbReference>
<protein>
    <recommendedName>
        <fullName evidence="1">Fido domain-containing protein</fullName>
    </recommendedName>
</protein>
<evidence type="ECO:0000313" key="3">
    <source>
        <dbReference type="Proteomes" id="UP001501207"/>
    </source>
</evidence>
<proteinExistence type="predicted"/>
<dbReference type="InterPro" id="IPR040198">
    <property type="entry name" value="Fido_containing"/>
</dbReference>
<dbReference type="Proteomes" id="UP001501207">
    <property type="component" value="Unassembled WGS sequence"/>
</dbReference>
<reference evidence="3" key="1">
    <citation type="journal article" date="2019" name="Int. J. Syst. Evol. Microbiol.">
        <title>The Global Catalogue of Microorganisms (GCM) 10K type strain sequencing project: providing services to taxonomists for standard genome sequencing and annotation.</title>
        <authorList>
            <consortium name="The Broad Institute Genomics Platform"/>
            <consortium name="The Broad Institute Genome Sequencing Center for Infectious Disease"/>
            <person name="Wu L."/>
            <person name="Ma J."/>
        </authorList>
    </citation>
    <scope>NUCLEOTIDE SEQUENCE [LARGE SCALE GENOMIC DNA]</scope>
    <source>
        <strain evidence="3">JCM 17664</strain>
    </source>
</reference>
<keyword evidence="3" id="KW-1185">Reference proteome</keyword>
<name>A0ABP8FBB8_9BACT</name>
<dbReference type="InterPro" id="IPR036388">
    <property type="entry name" value="WH-like_DNA-bd_sf"/>
</dbReference>
<sequence length="181" mass="20295">MPWLSRNDELKFAKSAIFLHIDGNGRMGRAIAEKVLSQSIGRPVLLSLSGTIERHRQAYYNALKKAQRTLNITAWISYFVDVALAAQQFAEDMVGFSLRKTRFFDRYKSLLNARQLKVIKKMFEAGPDGFEGGMSTGKYISLTKASKATATRDLQDLLRKGAITHLGESGGRSTKYQLPLF</sequence>
<dbReference type="SUPFAM" id="SSF140931">
    <property type="entry name" value="Fic-like"/>
    <property type="match status" value="1"/>
</dbReference>